<evidence type="ECO:0000256" key="1">
    <source>
        <dbReference type="SAM" id="MobiDB-lite"/>
    </source>
</evidence>
<name>A0ABR5C3Q7_9TREE</name>
<feature type="region of interest" description="Disordered" evidence="1">
    <location>
        <begin position="618"/>
        <end position="637"/>
    </location>
</feature>
<feature type="region of interest" description="Disordered" evidence="1">
    <location>
        <begin position="657"/>
        <end position="682"/>
    </location>
</feature>
<feature type="region of interest" description="Disordered" evidence="1">
    <location>
        <begin position="340"/>
        <end position="361"/>
    </location>
</feature>
<keyword evidence="2" id="KW-0812">Transmembrane</keyword>
<feature type="compositionally biased region" description="Basic and acidic residues" evidence="1">
    <location>
        <begin position="452"/>
        <end position="464"/>
    </location>
</feature>
<sequence length="851" mass="90963">MLTRIRERLRIILDRITVQDAQQSTSLSEDELGENTGTLKQKLEERRMTAPDGQVLPDWMSYVTYVSVIDGVSITTGSVADLPLTYYGASIPLISGWIYGGSTRPTSHISISASASLSESMSEEQTTQVINVMSSSNSDSRTSSSDTRSQSSSTSTLFSSSLVPPTSSILPSGSIMSTSMSTSKSTSPPTASDAQPTTTCASTSTSSFVPNNQHNIVPPLLAVLIPVGTAFLIFLLLLCVYHCKRSDLGKGFLSWLFKPRQCTPVPCTPRKRCTPPIMTANPCFRSPNEKSALLPDFVAQHHRKSSNVSASMENDAGIRELVQQNQSLLQRLSIGLGWANQTSNNSGKSGTSRRTSGNTLEKGLGAGEAVAMAASRAAGAAGAVGIGWTMTGNSNGNGQKYERVLNDDQLFYKVPWQTHSSNGSRGGASPSSSSLSRPSATASKQINSQASVREEVANPRHEGRPSMTFSVSIPETPGSRHLSESDMEAADFSSRMASQPHISKDRMRFPIPPGLGLYKDGAASRNEDREGIPRTPTDTSSGTFYSANSALHCDFTPPPPGSPLHRDASDYKHASVSAFGSHPATPTIAFHDHTTMSSQSHYSPFSTNSCRSPITRVAASRDPSPLKLPASPSPVGSRMVPNSVATYSAIQPMKKLFAPTPQSSRGSRSEMGVEDEREEEYTGQPIIDDASLRGGMVIRRNIGEFGESLRPAYVFQNIISPTYTSLAPSYSSETASIHTSHFGSSFSHPPSHQSHQSQAPSQCESSLSSRGLHASVNAASRKQALRGRMSHAQLFRTSEIVEQLEEMPSLSREQQIGVGAVGQGDEEEEGGEGGDIGESSSLVGFESSSQT</sequence>
<feature type="region of interest" description="Disordered" evidence="1">
    <location>
        <begin position="417"/>
        <end position="544"/>
    </location>
</feature>
<feature type="compositionally biased region" description="Low complexity" evidence="1">
    <location>
        <begin position="740"/>
        <end position="762"/>
    </location>
</feature>
<reference evidence="3 4" key="1">
    <citation type="submission" date="2015-01" db="EMBL/GenBank/DDBJ databases">
        <title>The Genome Sequence of Cryptococcus gattii EJB2.</title>
        <authorList>
            <consortium name="The Broad Institute Genomics Platform"/>
            <person name="Cuomo C."/>
            <person name="Litvintseva A."/>
            <person name="Chen Y."/>
            <person name="Heitman J."/>
            <person name="Sun S."/>
            <person name="Springer D."/>
            <person name="Dromer F."/>
            <person name="Young S."/>
            <person name="Zeng Q."/>
            <person name="Gargeya S."/>
            <person name="Abouelleil A."/>
            <person name="Alvarado L."/>
            <person name="Chapman S.B."/>
            <person name="Gainer-Dewar J."/>
            <person name="Goldberg J."/>
            <person name="Griggs A."/>
            <person name="Gujja S."/>
            <person name="Hansen M."/>
            <person name="Howarth C."/>
            <person name="Imamovic A."/>
            <person name="Larimer J."/>
            <person name="Murphy C."/>
            <person name="Naylor J."/>
            <person name="Pearson M."/>
            <person name="Priest M."/>
            <person name="Roberts A."/>
            <person name="Saif S."/>
            <person name="Shea T."/>
            <person name="Sykes S."/>
            <person name="Wortman J."/>
            <person name="Nusbaum C."/>
            <person name="Birren B."/>
        </authorList>
    </citation>
    <scope>NUCLEOTIDE SEQUENCE [LARGE SCALE GENOMIC DNA]</scope>
    <source>
        <strain evidence="3 4">EJB2</strain>
    </source>
</reference>
<dbReference type="EMBL" id="KN848568">
    <property type="protein sequence ID" value="KIR82373.1"/>
    <property type="molecule type" value="Genomic_DNA"/>
</dbReference>
<feature type="compositionally biased region" description="Low complexity" evidence="1">
    <location>
        <begin position="837"/>
        <end position="851"/>
    </location>
</feature>
<gene>
    <name evidence="3" type="ORF">I306_00520</name>
</gene>
<feature type="compositionally biased region" description="Low complexity" evidence="1">
    <location>
        <begin position="134"/>
        <end position="206"/>
    </location>
</feature>
<accession>A0ABR5C3Q7</accession>
<feature type="compositionally biased region" description="Acidic residues" evidence="1">
    <location>
        <begin position="672"/>
        <end position="681"/>
    </location>
</feature>
<evidence type="ECO:0000313" key="4">
    <source>
        <dbReference type="Proteomes" id="UP000054272"/>
    </source>
</evidence>
<protein>
    <submittedName>
        <fullName evidence="3">Uncharacterized protein</fullName>
    </submittedName>
</protein>
<evidence type="ECO:0000256" key="2">
    <source>
        <dbReference type="SAM" id="Phobius"/>
    </source>
</evidence>
<keyword evidence="4" id="KW-1185">Reference proteome</keyword>
<feature type="region of interest" description="Disordered" evidence="1">
    <location>
        <begin position="805"/>
        <end position="851"/>
    </location>
</feature>
<feature type="compositionally biased region" description="Low complexity" evidence="1">
    <location>
        <begin position="345"/>
        <end position="359"/>
    </location>
</feature>
<proteinExistence type="predicted"/>
<feature type="compositionally biased region" description="Low complexity" evidence="1">
    <location>
        <begin position="623"/>
        <end position="634"/>
    </location>
</feature>
<feature type="region of interest" description="Disordered" evidence="1">
    <location>
        <begin position="133"/>
        <end position="206"/>
    </location>
</feature>
<evidence type="ECO:0000313" key="3">
    <source>
        <dbReference type="EMBL" id="KIR82373.1"/>
    </source>
</evidence>
<feature type="compositionally biased region" description="Low complexity" evidence="1">
    <location>
        <begin position="420"/>
        <end position="443"/>
    </location>
</feature>
<keyword evidence="2" id="KW-1133">Transmembrane helix</keyword>
<feature type="transmembrane region" description="Helical" evidence="2">
    <location>
        <begin position="220"/>
        <end position="241"/>
    </location>
</feature>
<dbReference type="Proteomes" id="UP000054272">
    <property type="component" value="Unassembled WGS sequence"/>
</dbReference>
<organism evidence="3 4">
    <name type="scientific">Cryptococcus gattii EJB2</name>
    <dbReference type="NCBI Taxonomy" id="1296103"/>
    <lineage>
        <taxon>Eukaryota</taxon>
        <taxon>Fungi</taxon>
        <taxon>Dikarya</taxon>
        <taxon>Basidiomycota</taxon>
        <taxon>Agaricomycotina</taxon>
        <taxon>Tremellomycetes</taxon>
        <taxon>Tremellales</taxon>
        <taxon>Cryptococcaceae</taxon>
        <taxon>Cryptococcus</taxon>
        <taxon>Cryptococcus gattii species complex</taxon>
    </lineage>
</organism>
<keyword evidence="2" id="KW-0472">Membrane</keyword>
<feature type="region of interest" description="Disordered" evidence="1">
    <location>
        <begin position="739"/>
        <end position="774"/>
    </location>
</feature>